<organism evidence="2 3">
    <name type="scientific">Coniophora puteana (strain RWD-64-598)</name>
    <name type="common">Brown rot fungus</name>
    <dbReference type="NCBI Taxonomy" id="741705"/>
    <lineage>
        <taxon>Eukaryota</taxon>
        <taxon>Fungi</taxon>
        <taxon>Dikarya</taxon>
        <taxon>Basidiomycota</taxon>
        <taxon>Agaricomycotina</taxon>
        <taxon>Agaricomycetes</taxon>
        <taxon>Agaricomycetidae</taxon>
        <taxon>Boletales</taxon>
        <taxon>Coniophorineae</taxon>
        <taxon>Coniophoraceae</taxon>
        <taxon>Coniophora</taxon>
    </lineage>
</organism>
<evidence type="ECO:0000256" key="1">
    <source>
        <dbReference type="SAM" id="Phobius"/>
    </source>
</evidence>
<feature type="transmembrane region" description="Helical" evidence="1">
    <location>
        <begin position="31"/>
        <end position="53"/>
    </location>
</feature>
<dbReference type="RefSeq" id="XP_007769377.1">
    <property type="nucleotide sequence ID" value="XM_007771187.1"/>
</dbReference>
<dbReference type="EMBL" id="JH711579">
    <property type="protein sequence ID" value="EIW80423.1"/>
    <property type="molecule type" value="Genomic_DNA"/>
</dbReference>
<dbReference type="Proteomes" id="UP000053558">
    <property type="component" value="Unassembled WGS sequence"/>
</dbReference>
<dbReference type="KEGG" id="cput:CONPUDRAFT_144515"/>
<reference evidence="3" key="1">
    <citation type="journal article" date="2012" name="Science">
        <title>The Paleozoic origin of enzymatic lignin decomposition reconstructed from 31 fungal genomes.</title>
        <authorList>
            <person name="Floudas D."/>
            <person name="Binder M."/>
            <person name="Riley R."/>
            <person name="Barry K."/>
            <person name="Blanchette R.A."/>
            <person name="Henrissat B."/>
            <person name="Martinez A.T."/>
            <person name="Otillar R."/>
            <person name="Spatafora J.W."/>
            <person name="Yadav J.S."/>
            <person name="Aerts A."/>
            <person name="Benoit I."/>
            <person name="Boyd A."/>
            <person name="Carlson A."/>
            <person name="Copeland A."/>
            <person name="Coutinho P.M."/>
            <person name="de Vries R.P."/>
            <person name="Ferreira P."/>
            <person name="Findley K."/>
            <person name="Foster B."/>
            <person name="Gaskell J."/>
            <person name="Glotzer D."/>
            <person name="Gorecki P."/>
            <person name="Heitman J."/>
            <person name="Hesse C."/>
            <person name="Hori C."/>
            <person name="Igarashi K."/>
            <person name="Jurgens J.A."/>
            <person name="Kallen N."/>
            <person name="Kersten P."/>
            <person name="Kohler A."/>
            <person name="Kuees U."/>
            <person name="Kumar T.K.A."/>
            <person name="Kuo A."/>
            <person name="LaButti K."/>
            <person name="Larrondo L.F."/>
            <person name="Lindquist E."/>
            <person name="Ling A."/>
            <person name="Lombard V."/>
            <person name="Lucas S."/>
            <person name="Lundell T."/>
            <person name="Martin R."/>
            <person name="McLaughlin D.J."/>
            <person name="Morgenstern I."/>
            <person name="Morin E."/>
            <person name="Murat C."/>
            <person name="Nagy L.G."/>
            <person name="Nolan M."/>
            <person name="Ohm R.A."/>
            <person name="Patyshakuliyeva A."/>
            <person name="Rokas A."/>
            <person name="Ruiz-Duenas F.J."/>
            <person name="Sabat G."/>
            <person name="Salamov A."/>
            <person name="Samejima M."/>
            <person name="Schmutz J."/>
            <person name="Slot J.C."/>
            <person name="St John F."/>
            <person name="Stenlid J."/>
            <person name="Sun H."/>
            <person name="Sun S."/>
            <person name="Syed K."/>
            <person name="Tsang A."/>
            <person name="Wiebenga A."/>
            <person name="Young D."/>
            <person name="Pisabarro A."/>
            <person name="Eastwood D.C."/>
            <person name="Martin F."/>
            <person name="Cullen D."/>
            <person name="Grigoriev I.V."/>
            <person name="Hibbett D.S."/>
        </authorList>
    </citation>
    <scope>NUCLEOTIDE SEQUENCE [LARGE SCALE GENOMIC DNA]</scope>
    <source>
        <strain evidence="3">RWD-64-598 SS2</strain>
    </source>
</reference>
<dbReference type="AlphaFoldDB" id="A0A5M3MMU2"/>
<accession>A0A5M3MMU2</accession>
<comment type="caution">
    <text evidence="2">The sequence shown here is derived from an EMBL/GenBank/DDBJ whole genome shotgun (WGS) entry which is preliminary data.</text>
</comment>
<protein>
    <submittedName>
        <fullName evidence="2">Uncharacterized protein</fullName>
    </submittedName>
</protein>
<gene>
    <name evidence="2" type="ORF">CONPUDRAFT_144515</name>
</gene>
<name>A0A5M3MMU2_CONPW</name>
<sequence length="647" mass="70809">MASVLTRQQALATNASSDYIRRLLVVQKPNCAILIALVGLCWVPLFSACLFLHSHPGSATLSNLTTPKDELDSPVTHSIFVPPSHALPKLPYDVLVLVFQACVESHDGRDWSSAPGTSGVVSRFRALHPHSVQQGRNSEAEKCEACQSVCCPRWVHVAQVCQSWRATALSTPTLWSHLPLSACCLGHWERWPVGLHTSMGSAHPLRLHIDLQSTRDNAAYDALCANLHRAVELVYTSAADAYDHPAAGELLPVLRGLGLGPAPLLESLTVVDQPLCLLAGPLLQGPKGAPRLRHLRLLRSPPVSWKDLKPFLGQLTRLELHSIVEHLLEPSAANMLDALTHMSALQELSILNFKEELLGVSWPERHVHLAELRRLRMECSAATCFHLLSMFHYDRQRVRVEVVAYDSFDYEEEPPRWDLFEGIIACLPIASPTNASSHFSQLSLGKRQKLYFTTWVNFSTWHDHLLDPSGPSFSGPATPASYSLTWCTHQSLDKNLLFYFANKLPVQFASTACIHGGPSMKAMSDLLAMVPRALSLELRGLWASQGEHLLSALKGSTAGNLHVPQLKRIVIVDAGAPDDGAVGSSDAPHAGLSGLGKCISARRKRGCCISMVVRGSNCSFGAGEGDWARALGLRGLKLELEWLPFLS</sequence>
<keyword evidence="3" id="KW-1185">Reference proteome</keyword>
<dbReference type="GeneID" id="19201954"/>
<evidence type="ECO:0000313" key="2">
    <source>
        <dbReference type="EMBL" id="EIW80423.1"/>
    </source>
</evidence>
<keyword evidence="1" id="KW-0812">Transmembrane</keyword>
<proteinExistence type="predicted"/>
<keyword evidence="1" id="KW-1133">Transmembrane helix</keyword>
<evidence type="ECO:0000313" key="3">
    <source>
        <dbReference type="Proteomes" id="UP000053558"/>
    </source>
</evidence>
<keyword evidence="1" id="KW-0472">Membrane</keyword>